<reference evidence="2 3" key="1">
    <citation type="submission" date="2024-08" db="EMBL/GenBank/DDBJ databases">
        <title>Genome mining of Saccharopolyspora cebuensis PGLac3 from Nigerian medicinal plant.</title>
        <authorList>
            <person name="Ezeobiora C.E."/>
            <person name="Igbokwe N.H."/>
            <person name="Amin D.H."/>
            <person name="Mendie U.E."/>
        </authorList>
    </citation>
    <scope>NUCLEOTIDE SEQUENCE [LARGE SCALE GENOMIC DNA]</scope>
    <source>
        <strain evidence="2 3">PGLac3</strain>
    </source>
</reference>
<keyword evidence="3" id="KW-1185">Reference proteome</keyword>
<dbReference type="Proteomes" id="UP001564626">
    <property type="component" value="Unassembled WGS sequence"/>
</dbReference>
<evidence type="ECO:0000313" key="3">
    <source>
        <dbReference type="Proteomes" id="UP001564626"/>
    </source>
</evidence>
<gene>
    <name evidence="2" type="ORF">AB8O55_09095</name>
</gene>
<evidence type="ECO:0000256" key="1">
    <source>
        <dbReference type="SAM" id="MobiDB-lite"/>
    </source>
</evidence>
<dbReference type="Gene3D" id="3.30.1310.10">
    <property type="entry name" value="Nucleoid-associated protein YbaB-like domain"/>
    <property type="match status" value="1"/>
</dbReference>
<protein>
    <recommendedName>
        <fullName evidence="4">YbaB/EbfC DNA-binding family protein</fullName>
    </recommendedName>
</protein>
<proteinExistence type="predicted"/>
<evidence type="ECO:0000313" key="2">
    <source>
        <dbReference type="EMBL" id="MEY8039552.1"/>
    </source>
</evidence>
<name>A0ABV4CHG9_9PSEU</name>
<comment type="caution">
    <text evidence="2">The sequence shown here is derived from an EMBL/GenBank/DDBJ whole genome shotgun (WGS) entry which is preliminary data.</text>
</comment>
<dbReference type="EMBL" id="JBGEHV010000012">
    <property type="protein sequence ID" value="MEY8039552.1"/>
    <property type="molecule type" value="Genomic_DNA"/>
</dbReference>
<sequence length="283" mass="30167">MAQQGEDHERLLAEQRARLARIRAEGAAAAAPEPADREAPDLEAVGTSGDGAVRVVLRERRITSVVLGAGVTRQSRGEAAELLREAINRALTRSLAQSPKAGDPGPDLAALGDQMAEFARESGQAMRRIQGAVEQSMAKLDGKVQLSGDASPQHLDSLFDEAMAVVRSMRTALDDGSAAPVTGAGRDESDEVMATVSQGELTRLTLSGFALRMSPGELGQAVQQAVNDALAEWEQRSAAVERGPLDLEALGRLAERADAVRERSMQHLRTYTDSMTSIMRDAD</sequence>
<dbReference type="RefSeq" id="WP_369774703.1">
    <property type="nucleotide sequence ID" value="NZ_JBGEHV010000012.1"/>
</dbReference>
<organism evidence="2 3">
    <name type="scientific">Saccharopolyspora cebuensis</name>
    <dbReference type="NCBI Taxonomy" id="418759"/>
    <lineage>
        <taxon>Bacteria</taxon>
        <taxon>Bacillati</taxon>
        <taxon>Actinomycetota</taxon>
        <taxon>Actinomycetes</taxon>
        <taxon>Pseudonocardiales</taxon>
        <taxon>Pseudonocardiaceae</taxon>
        <taxon>Saccharopolyspora</taxon>
    </lineage>
</organism>
<dbReference type="InterPro" id="IPR036894">
    <property type="entry name" value="YbaB-like_sf"/>
</dbReference>
<feature type="region of interest" description="Disordered" evidence="1">
    <location>
        <begin position="24"/>
        <end position="47"/>
    </location>
</feature>
<evidence type="ECO:0008006" key="4">
    <source>
        <dbReference type="Google" id="ProtNLM"/>
    </source>
</evidence>
<accession>A0ABV4CHG9</accession>